<accession>A0A2V3TTE9</accession>
<protein>
    <submittedName>
        <fullName evidence="1">Uncharacterized protein</fullName>
    </submittedName>
</protein>
<dbReference type="Proteomes" id="UP000248021">
    <property type="component" value="Unassembled WGS sequence"/>
</dbReference>
<organism evidence="1 2">
    <name type="scientific">Chelatococcus asaccharovorans</name>
    <dbReference type="NCBI Taxonomy" id="28210"/>
    <lineage>
        <taxon>Bacteria</taxon>
        <taxon>Pseudomonadati</taxon>
        <taxon>Pseudomonadota</taxon>
        <taxon>Alphaproteobacteria</taxon>
        <taxon>Hyphomicrobiales</taxon>
        <taxon>Chelatococcaceae</taxon>
        <taxon>Chelatococcus</taxon>
    </lineage>
</organism>
<gene>
    <name evidence="1" type="ORF">C7450_12252</name>
</gene>
<dbReference type="AlphaFoldDB" id="A0A2V3TTE9"/>
<evidence type="ECO:0000313" key="2">
    <source>
        <dbReference type="Proteomes" id="UP000248021"/>
    </source>
</evidence>
<dbReference type="EMBL" id="QJJK01000022">
    <property type="protein sequence ID" value="PXW50941.1"/>
    <property type="molecule type" value="Genomic_DNA"/>
</dbReference>
<proteinExistence type="predicted"/>
<evidence type="ECO:0000313" key="1">
    <source>
        <dbReference type="EMBL" id="PXW50941.1"/>
    </source>
</evidence>
<name>A0A2V3TTE9_9HYPH</name>
<dbReference type="OrthoDB" id="8453202at2"/>
<comment type="caution">
    <text evidence="1">The sequence shown here is derived from an EMBL/GenBank/DDBJ whole genome shotgun (WGS) entry which is preliminary data.</text>
</comment>
<reference evidence="1 2" key="1">
    <citation type="submission" date="2018-05" db="EMBL/GenBank/DDBJ databases">
        <title>Genomic Encyclopedia of Type Strains, Phase IV (KMG-IV): sequencing the most valuable type-strain genomes for metagenomic binning, comparative biology and taxonomic classification.</title>
        <authorList>
            <person name="Goeker M."/>
        </authorList>
    </citation>
    <scope>NUCLEOTIDE SEQUENCE [LARGE SCALE GENOMIC DNA]</scope>
    <source>
        <strain evidence="1 2">DSM 6462</strain>
    </source>
</reference>
<keyword evidence="2" id="KW-1185">Reference proteome</keyword>
<dbReference type="RefSeq" id="WP_146227614.1">
    <property type="nucleotide sequence ID" value="NZ_JAHBRY010000004.1"/>
</dbReference>
<sequence length="243" mass="27697">MDKSIIDSCESLTQANVGTKAVPGVVFQSFSKPSKQKSRITHLRQRHPSTACHEALTAHFVDLLTASYGDETAACFLFVTVTFSVRNLVKDLSRNRLNTFGVLYNQTCRLALGKNHHRQSEAIPRVVALIDAEGSRYADRLVSPVNIHIHSVWAVRDDQRALIEKHIPEAARCRYCLERGVETIDIRSVERKELYKVIAYARKLGFYNNESPGYEQDLEVYPRGRRRHHTIWTVASAENRHPD</sequence>